<protein>
    <submittedName>
        <fullName evidence="2">Uncharacterized protein</fullName>
    </submittedName>
</protein>
<gene>
    <name evidence="2" type="ORF">EOD73_09370</name>
</gene>
<reference evidence="2 3" key="1">
    <citation type="submission" date="2019-01" db="EMBL/GenBank/DDBJ databases">
        <authorList>
            <person name="Chen W.-M."/>
        </authorList>
    </citation>
    <scope>NUCLEOTIDE SEQUENCE [LARGE SCALE GENOMIC DNA]</scope>
    <source>
        <strain evidence="2 3">CCP-18</strain>
    </source>
</reference>
<evidence type="ECO:0000256" key="1">
    <source>
        <dbReference type="SAM" id="SignalP"/>
    </source>
</evidence>
<dbReference type="Proteomes" id="UP000288587">
    <property type="component" value="Unassembled WGS sequence"/>
</dbReference>
<keyword evidence="3" id="KW-1185">Reference proteome</keyword>
<dbReference type="OrthoDB" id="119905at2"/>
<sequence length="176" mass="18679">MHRPSIPALLFCASLAAATPWAQAAPAERSKSLDAGLQVREAANEQALGLPIYPGAKAQRDDEDDKAEVSLGLWGGPFGVSIAVRKLRSSDSMAQVVAFYRQQLAAHGAVLECLPGSKPPPADARNKASLQCDDGPTQPGGLVLKVGTPRNQRVVALQPQGREVHFQLVRIEVKGD</sequence>
<feature type="signal peptide" evidence="1">
    <location>
        <begin position="1"/>
        <end position="24"/>
    </location>
</feature>
<dbReference type="AlphaFoldDB" id="A0A3S2XW68"/>
<dbReference type="RefSeq" id="WP_127682727.1">
    <property type="nucleotide sequence ID" value="NZ_SACM01000002.1"/>
</dbReference>
<proteinExistence type="predicted"/>
<evidence type="ECO:0000313" key="2">
    <source>
        <dbReference type="EMBL" id="RVT86232.1"/>
    </source>
</evidence>
<organism evidence="2 3">
    <name type="scientific">Inhella crocodyli</name>
    <dbReference type="NCBI Taxonomy" id="2499851"/>
    <lineage>
        <taxon>Bacteria</taxon>
        <taxon>Pseudomonadati</taxon>
        <taxon>Pseudomonadota</taxon>
        <taxon>Betaproteobacteria</taxon>
        <taxon>Burkholderiales</taxon>
        <taxon>Sphaerotilaceae</taxon>
        <taxon>Inhella</taxon>
    </lineage>
</organism>
<feature type="chain" id="PRO_5018529196" evidence="1">
    <location>
        <begin position="25"/>
        <end position="176"/>
    </location>
</feature>
<keyword evidence="1" id="KW-0732">Signal</keyword>
<accession>A0A3S2XW68</accession>
<name>A0A3S2XW68_9BURK</name>
<evidence type="ECO:0000313" key="3">
    <source>
        <dbReference type="Proteomes" id="UP000288587"/>
    </source>
</evidence>
<comment type="caution">
    <text evidence="2">The sequence shown here is derived from an EMBL/GenBank/DDBJ whole genome shotgun (WGS) entry which is preliminary data.</text>
</comment>
<dbReference type="EMBL" id="SACM01000002">
    <property type="protein sequence ID" value="RVT86232.1"/>
    <property type="molecule type" value="Genomic_DNA"/>
</dbReference>